<dbReference type="Gene3D" id="1.20.120.20">
    <property type="entry name" value="Apolipoprotein"/>
    <property type="match status" value="1"/>
</dbReference>
<protein>
    <recommendedName>
        <fullName evidence="4">DUF3618 domain-containing protein</fullName>
    </recommendedName>
</protein>
<dbReference type="STRING" id="29421.B2M20_17440"/>
<evidence type="ECO:0008006" key="4">
    <source>
        <dbReference type="Google" id="ProtNLM"/>
    </source>
</evidence>
<name>A0A1V4HUA1_NITVU</name>
<dbReference type="AlphaFoldDB" id="A0A1V4HUA1"/>
<keyword evidence="3" id="KW-1185">Reference proteome</keyword>
<reference evidence="2 3" key="1">
    <citation type="submission" date="2017-02" db="EMBL/GenBank/DDBJ databases">
        <title>Genome sequence of the nitrite-oxidizing bacterium Nitrobacter vulgaris strain Ab1.</title>
        <authorList>
            <person name="Mellbye B.L."/>
            <person name="Davis E.W."/>
            <person name="Spieck E."/>
            <person name="Chang J.H."/>
            <person name="Bottomley P.J."/>
            <person name="Sayavedra-Soto L.A."/>
        </authorList>
    </citation>
    <scope>NUCLEOTIDE SEQUENCE [LARGE SCALE GENOMIC DNA]</scope>
    <source>
        <strain evidence="2 3">Ab1</strain>
    </source>
</reference>
<gene>
    <name evidence="2" type="ORF">B2M20_17440</name>
</gene>
<sequence>MTRSVEELRRESERNRAELAATVDRLREQLTDTAEELRYKVSPQGIKSEVSDFVSRKTHSWIDELKQRAMENPMQAIAAGTAVAVPALRLARGFPLPLLIMGAGLVLSSKSMRARATDAAAPAAEKVKEMAGETASRVRSFGEDAIDAASRTGRDVTDKLSEAQARAAGMAEDLTDLAARSTDRVKASLDIASETAKAKFEQVRSTVRDKANAAPETAQQMIGDNAALIAGLGVAFGAIIAASLPATQAEATVLGKASVGVKRTAGQAVQSGLEEAKDAVLSAADGAAKNLSQADLGKTASHMTREMSDKLKEAADDIVSAAFNPANPR</sequence>
<keyword evidence="1" id="KW-0175">Coiled coil</keyword>
<evidence type="ECO:0000313" key="2">
    <source>
        <dbReference type="EMBL" id="OPH81473.1"/>
    </source>
</evidence>
<evidence type="ECO:0000313" key="3">
    <source>
        <dbReference type="Proteomes" id="UP000189940"/>
    </source>
</evidence>
<organism evidence="2 3">
    <name type="scientific">Nitrobacter vulgaris</name>
    <dbReference type="NCBI Taxonomy" id="29421"/>
    <lineage>
        <taxon>Bacteria</taxon>
        <taxon>Pseudomonadati</taxon>
        <taxon>Pseudomonadota</taxon>
        <taxon>Alphaproteobacteria</taxon>
        <taxon>Hyphomicrobiales</taxon>
        <taxon>Nitrobacteraceae</taxon>
        <taxon>Nitrobacter</taxon>
    </lineage>
</organism>
<accession>A0A1V4HUA1</accession>
<dbReference type="Proteomes" id="UP000189940">
    <property type="component" value="Unassembled WGS sequence"/>
</dbReference>
<evidence type="ECO:0000256" key="1">
    <source>
        <dbReference type="SAM" id="Coils"/>
    </source>
</evidence>
<dbReference type="RefSeq" id="WP_079448301.1">
    <property type="nucleotide sequence ID" value="NZ_JAVDPZ010000024.1"/>
</dbReference>
<proteinExistence type="predicted"/>
<comment type="caution">
    <text evidence="2">The sequence shown here is derived from an EMBL/GenBank/DDBJ whole genome shotgun (WGS) entry which is preliminary data.</text>
</comment>
<dbReference type="EMBL" id="MWPQ01000062">
    <property type="protein sequence ID" value="OPH81473.1"/>
    <property type="molecule type" value="Genomic_DNA"/>
</dbReference>
<dbReference type="OrthoDB" id="8135650at2"/>
<feature type="coiled-coil region" evidence="1">
    <location>
        <begin position="5"/>
        <end position="36"/>
    </location>
</feature>